<organism evidence="1 2">
    <name type="scientific">Nitrolancea hollandica Lb</name>
    <dbReference type="NCBI Taxonomy" id="1129897"/>
    <lineage>
        <taxon>Bacteria</taxon>
        <taxon>Pseudomonadati</taxon>
        <taxon>Thermomicrobiota</taxon>
        <taxon>Thermomicrobia</taxon>
        <taxon>Sphaerobacterales</taxon>
        <taxon>Sphaerobacterineae</taxon>
        <taxon>Sphaerobacteraceae</taxon>
        <taxon>Nitrolancea</taxon>
    </lineage>
</organism>
<accession>I4EFN9</accession>
<dbReference type="RefSeq" id="WP_008476763.1">
    <property type="nucleotide sequence ID" value="NZ_CAGS01000150.1"/>
</dbReference>
<gene>
    <name evidence="1" type="ORF">NITHO_2330006</name>
</gene>
<dbReference type="AlphaFoldDB" id="I4EFN9"/>
<keyword evidence="2" id="KW-1185">Reference proteome</keyword>
<proteinExistence type="predicted"/>
<evidence type="ECO:0000313" key="2">
    <source>
        <dbReference type="Proteomes" id="UP000004221"/>
    </source>
</evidence>
<dbReference type="OrthoDB" id="165405at2"/>
<evidence type="ECO:0000313" key="1">
    <source>
        <dbReference type="EMBL" id="CCF83501.1"/>
    </source>
</evidence>
<sequence>MNEPVPNRQSPSFLQLCRQHRQALTMLFQPTPWNWVLSPDGVANVGGTPRALGESEVVIPRLDQIMDRLRELAEVVVIDCLPGDAACLAFDEDGRTLVNVVANGPEEAALQALLLLARQSADPPIKR</sequence>
<dbReference type="Proteomes" id="UP000004221">
    <property type="component" value="Unassembled WGS sequence"/>
</dbReference>
<dbReference type="EMBL" id="CAGS01000150">
    <property type="protein sequence ID" value="CCF83501.1"/>
    <property type="molecule type" value="Genomic_DNA"/>
</dbReference>
<name>I4EFN9_9BACT</name>
<reference evidence="1 2" key="1">
    <citation type="journal article" date="2012" name="ISME J.">
        <title>Nitrification expanded: discovery, physiology and genomics of a nitrite-oxidizing bacterium from the phylum Chloroflexi.</title>
        <authorList>
            <person name="Sorokin D.Y."/>
            <person name="Lucker S."/>
            <person name="Vejmelkova D."/>
            <person name="Kostrikina N.A."/>
            <person name="Kleerebezem R."/>
            <person name="Rijpstra W.I."/>
            <person name="Damste J.S."/>
            <person name="Le Paslier D."/>
            <person name="Muyzer G."/>
            <person name="Wagner M."/>
            <person name="van Loosdrecht M.C."/>
            <person name="Daims H."/>
        </authorList>
    </citation>
    <scope>NUCLEOTIDE SEQUENCE [LARGE SCALE GENOMIC DNA]</scope>
    <source>
        <strain evidence="2">none</strain>
    </source>
</reference>
<comment type="caution">
    <text evidence="1">The sequence shown here is derived from an EMBL/GenBank/DDBJ whole genome shotgun (WGS) entry which is preliminary data.</text>
</comment>
<protein>
    <submittedName>
        <fullName evidence="1">Uncharacterized protein</fullName>
    </submittedName>
</protein>